<dbReference type="KEGG" id="phm:PSMK_07550"/>
<dbReference type="GO" id="GO:0016757">
    <property type="term" value="F:glycosyltransferase activity"/>
    <property type="evidence" value="ECO:0007669"/>
    <property type="project" value="UniProtKB-KW"/>
</dbReference>
<evidence type="ECO:0000313" key="5">
    <source>
        <dbReference type="EMBL" id="BAM02914.1"/>
    </source>
</evidence>
<dbReference type="PANTHER" id="PTHR34106:SF4">
    <property type="entry name" value="BLL5143 PROTEIN"/>
    <property type="match status" value="1"/>
</dbReference>
<evidence type="ECO:0000256" key="2">
    <source>
        <dbReference type="ARBA" id="ARBA00022679"/>
    </source>
</evidence>
<feature type="region of interest" description="Disordered" evidence="4">
    <location>
        <begin position="1"/>
        <end position="25"/>
    </location>
</feature>
<dbReference type="Gene3D" id="2.115.10.20">
    <property type="entry name" value="Glycosyl hydrolase domain, family 43"/>
    <property type="match status" value="1"/>
</dbReference>
<dbReference type="STRING" id="1142394.PSMK_07550"/>
<dbReference type="InterPro" id="IPR023296">
    <property type="entry name" value="Glyco_hydro_beta-prop_sf"/>
</dbReference>
<sequence>MSETATAPTHPPAAAAGGSTPVRVDRYPSRFQADDKRVIARYFNVGGAERIRRVGERVAGMTDREVADLLTLTIERFGDRHRRVEKSFERHFERAKPDLLDPDALSNERKLLLGSYFTMEYAIEAAALFNPSIVPHPDQSGVEDGGLRFIMSLRATGEGHVSSIVFRTGGVSGDGKVSFDPSSRLVAKMRVAQDQTFEKKLFFQKLIEMGAYTEAAKPALDALPAEFHDEQLEATLDRVAGREDLPEGYAEAAEQMRWLAHSNYTLKIPEESGPDEIVIFPTSENESRGIEDVRFTAFTDDDGEVTYYGTYTAYNGFRILPQLLETKDFHTFGIHTLNGRYVQNKGMALFPRKINGRYMMISRLDGENMFIMNSDNPRFWNRAQKLCGPMYPWEFVQIGNCGPPIETPAGWLLLTHGVGPVRRYCIGACLLDLDDPSRVIGHLDRPLLEPQEDERDGYVPNVVYSCGALVHNDTLVLPYAVSDSASTVATLSMTELLNQLTKHSRSCPLPDRRMDGR</sequence>
<keyword evidence="2" id="KW-0808">Transferase</keyword>
<dbReference type="CDD" id="cd18613">
    <property type="entry name" value="GH130"/>
    <property type="match status" value="1"/>
</dbReference>
<dbReference type="EMBL" id="AP012338">
    <property type="protein sequence ID" value="BAM02914.1"/>
    <property type="molecule type" value="Genomic_DNA"/>
</dbReference>
<dbReference type="PATRIC" id="fig|1142394.8.peg.780"/>
<evidence type="ECO:0000256" key="3">
    <source>
        <dbReference type="ARBA" id="ARBA00024356"/>
    </source>
</evidence>
<reference evidence="5 6" key="1">
    <citation type="submission" date="2012-02" db="EMBL/GenBank/DDBJ databases">
        <title>Complete genome sequence of Phycisphaera mikurensis NBRC 102666.</title>
        <authorList>
            <person name="Ankai A."/>
            <person name="Hosoyama A."/>
            <person name="Terui Y."/>
            <person name="Sekine M."/>
            <person name="Fukai R."/>
            <person name="Kato Y."/>
            <person name="Nakamura S."/>
            <person name="Yamada-Narita S."/>
            <person name="Kawakoshi A."/>
            <person name="Fukunaga Y."/>
            <person name="Yamazaki S."/>
            <person name="Fujita N."/>
        </authorList>
    </citation>
    <scope>NUCLEOTIDE SEQUENCE [LARGE SCALE GENOMIC DNA]</scope>
    <source>
        <strain evidence="6">NBRC 102666 / KCTC 22515 / FYK2301M01</strain>
    </source>
</reference>
<gene>
    <name evidence="5" type="ordered locus">PSMK_07550</name>
</gene>
<evidence type="ECO:0008006" key="7">
    <source>
        <dbReference type="Google" id="ProtNLM"/>
    </source>
</evidence>
<accession>I0ICC6</accession>
<keyword evidence="6" id="KW-1185">Reference proteome</keyword>
<proteinExistence type="inferred from homology"/>
<dbReference type="Proteomes" id="UP000007881">
    <property type="component" value="Chromosome"/>
</dbReference>
<dbReference type="HOGENOM" id="CLU_640768_0_0_0"/>
<organism evidence="5 6">
    <name type="scientific">Phycisphaera mikurensis (strain NBRC 102666 / KCTC 22515 / FYK2301M01)</name>
    <dbReference type="NCBI Taxonomy" id="1142394"/>
    <lineage>
        <taxon>Bacteria</taxon>
        <taxon>Pseudomonadati</taxon>
        <taxon>Planctomycetota</taxon>
        <taxon>Phycisphaerae</taxon>
        <taxon>Phycisphaerales</taxon>
        <taxon>Phycisphaeraceae</taxon>
        <taxon>Phycisphaera</taxon>
    </lineage>
</organism>
<dbReference type="eggNOG" id="COG2152">
    <property type="taxonomic scope" value="Bacteria"/>
</dbReference>
<dbReference type="AlphaFoldDB" id="I0ICC6"/>
<dbReference type="InterPro" id="IPR007184">
    <property type="entry name" value="Mannoside_phosphorylase"/>
</dbReference>
<dbReference type="Pfam" id="PF04041">
    <property type="entry name" value="Glyco_hydro_130"/>
    <property type="match status" value="1"/>
</dbReference>
<dbReference type="SUPFAM" id="SSF75005">
    <property type="entry name" value="Arabinanase/levansucrase/invertase"/>
    <property type="match status" value="1"/>
</dbReference>
<comment type="similarity">
    <text evidence="3">Belongs to the glycosyl hydrolase 130 family.</text>
</comment>
<evidence type="ECO:0000313" key="6">
    <source>
        <dbReference type="Proteomes" id="UP000007881"/>
    </source>
</evidence>
<evidence type="ECO:0000256" key="4">
    <source>
        <dbReference type="SAM" id="MobiDB-lite"/>
    </source>
</evidence>
<dbReference type="RefSeq" id="WP_014436134.1">
    <property type="nucleotide sequence ID" value="NC_017080.1"/>
</dbReference>
<protein>
    <recommendedName>
        <fullName evidence="7">Glycosidase</fullName>
    </recommendedName>
</protein>
<name>I0ICC6_PHYMF</name>
<dbReference type="PANTHER" id="PTHR34106">
    <property type="entry name" value="GLYCOSIDASE"/>
    <property type="match status" value="1"/>
</dbReference>
<keyword evidence="1" id="KW-0328">Glycosyltransferase</keyword>
<evidence type="ECO:0000256" key="1">
    <source>
        <dbReference type="ARBA" id="ARBA00022676"/>
    </source>
</evidence>
<feature type="compositionally biased region" description="Low complexity" evidence="4">
    <location>
        <begin position="1"/>
        <end position="16"/>
    </location>
</feature>